<dbReference type="GO" id="GO:0003723">
    <property type="term" value="F:RNA binding"/>
    <property type="evidence" value="ECO:0007669"/>
    <property type="project" value="TreeGrafter"/>
</dbReference>
<reference evidence="1" key="1">
    <citation type="submission" date="2022-04" db="EMBL/GenBank/DDBJ databases">
        <title>A functionally conserved STORR gene fusion in Papaver species that diverged 16.8 million years ago.</title>
        <authorList>
            <person name="Catania T."/>
        </authorList>
    </citation>
    <scope>NUCLEOTIDE SEQUENCE</scope>
    <source>
        <strain evidence="1">S-188037</strain>
    </source>
</reference>
<accession>A0AAD4T8N6</accession>
<dbReference type="GO" id="GO:0030687">
    <property type="term" value="C:preribosome, large subunit precursor"/>
    <property type="evidence" value="ECO:0007669"/>
    <property type="project" value="TreeGrafter"/>
</dbReference>
<sequence length="284" mass="32717">MCEEPSDDSDDMSGDDYKEYMSRKDDEWTRISTERIDKNLKALIAKEAPLVEKQKREAKKREVIQAREMQAYLKNNPLNKKSFISDIERYSSICVFSFGYAKLESPKYKKFIKSLNDDNSYKVYFGRKKSLSRIVGLASEAEFNPEFKPGDRGYETKELRPGLHKIGSMLQNYDDAAVLLTDKTKDEMVFEKNEFLSLPSRSSATNLCVKLKELGMAVELSGGRIKLTKIFNVCEDGVRVTEDATKILRLLKNKMFKYVLVPLCYWSASTGETEYFRLDTPKSQ</sequence>
<evidence type="ECO:0000313" key="2">
    <source>
        <dbReference type="Proteomes" id="UP001202328"/>
    </source>
</evidence>
<dbReference type="AlphaFoldDB" id="A0AAD4T8N6"/>
<gene>
    <name evidence="1" type="ORF">MKW98_003417</name>
</gene>
<keyword evidence="2" id="KW-1185">Reference proteome</keyword>
<dbReference type="Gene3D" id="3.90.105.20">
    <property type="match status" value="1"/>
</dbReference>
<dbReference type="EMBL" id="JAJJMB010003633">
    <property type="protein sequence ID" value="KAI3946854.1"/>
    <property type="molecule type" value="Genomic_DNA"/>
</dbReference>
<dbReference type="GO" id="GO:0006364">
    <property type="term" value="P:rRNA processing"/>
    <property type="evidence" value="ECO:0007669"/>
    <property type="project" value="TreeGrafter"/>
</dbReference>
<dbReference type="PANTHER" id="PTHR45841:SF1">
    <property type="entry name" value="MRNA TURNOVER PROTEIN 4 HOMOLOG"/>
    <property type="match status" value="1"/>
</dbReference>
<dbReference type="InterPro" id="IPR043164">
    <property type="entry name" value="Ribosomal_uL10-like_insert_sf"/>
</dbReference>
<dbReference type="Proteomes" id="UP001202328">
    <property type="component" value="Unassembled WGS sequence"/>
</dbReference>
<name>A0AAD4T8N6_9MAGN</name>
<protein>
    <submittedName>
        <fullName evidence="1">Uncharacterized protein</fullName>
    </submittedName>
</protein>
<comment type="caution">
    <text evidence="1">The sequence shown here is derived from an EMBL/GenBank/DDBJ whole genome shotgun (WGS) entry which is preliminary data.</text>
</comment>
<dbReference type="GO" id="GO:0005730">
    <property type="term" value="C:nucleolus"/>
    <property type="evidence" value="ECO:0007669"/>
    <property type="project" value="TreeGrafter"/>
</dbReference>
<dbReference type="GO" id="GO:0000956">
    <property type="term" value="P:nuclear-transcribed mRNA catabolic process"/>
    <property type="evidence" value="ECO:0007669"/>
    <property type="project" value="TreeGrafter"/>
</dbReference>
<proteinExistence type="predicted"/>
<organism evidence="1 2">
    <name type="scientific">Papaver atlanticum</name>
    <dbReference type="NCBI Taxonomy" id="357466"/>
    <lineage>
        <taxon>Eukaryota</taxon>
        <taxon>Viridiplantae</taxon>
        <taxon>Streptophyta</taxon>
        <taxon>Embryophyta</taxon>
        <taxon>Tracheophyta</taxon>
        <taxon>Spermatophyta</taxon>
        <taxon>Magnoliopsida</taxon>
        <taxon>Ranunculales</taxon>
        <taxon>Papaveraceae</taxon>
        <taxon>Papaveroideae</taxon>
        <taxon>Papaver</taxon>
    </lineage>
</organism>
<evidence type="ECO:0000313" key="1">
    <source>
        <dbReference type="EMBL" id="KAI3946854.1"/>
    </source>
</evidence>
<dbReference type="GO" id="GO:0042273">
    <property type="term" value="P:ribosomal large subunit biogenesis"/>
    <property type="evidence" value="ECO:0007669"/>
    <property type="project" value="TreeGrafter"/>
</dbReference>
<dbReference type="InterPro" id="IPR051742">
    <property type="entry name" value="Ribosome_Assembly_uL10"/>
</dbReference>
<dbReference type="PANTHER" id="PTHR45841">
    <property type="entry name" value="MRNA TURNOVER PROTEIN 4 MRTO4"/>
    <property type="match status" value="1"/>
</dbReference>